<dbReference type="SUPFAM" id="SSF54782">
    <property type="entry name" value="Porphobilinogen deaminase (hydroxymethylbilane synthase), C-terminal domain"/>
    <property type="match status" value="1"/>
</dbReference>
<evidence type="ECO:0000256" key="2">
    <source>
        <dbReference type="ARBA" id="ARBA00004735"/>
    </source>
</evidence>
<comment type="pathway">
    <text evidence="2">Porphyrin-containing compound metabolism; protoporphyrin-IX biosynthesis; coproporphyrinogen-III from 5-aminolevulinate: step 2/4.</text>
</comment>
<dbReference type="Pfam" id="PF03900">
    <property type="entry name" value="Porphobil_deamC"/>
    <property type="match status" value="1"/>
</dbReference>
<accession>A0A6G1HEE6</accession>
<organism evidence="13 14">
    <name type="scientific">Aulographum hederae CBS 113979</name>
    <dbReference type="NCBI Taxonomy" id="1176131"/>
    <lineage>
        <taxon>Eukaryota</taxon>
        <taxon>Fungi</taxon>
        <taxon>Dikarya</taxon>
        <taxon>Ascomycota</taxon>
        <taxon>Pezizomycotina</taxon>
        <taxon>Dothideomycetes</taxon>
        <taxon>Pleosporomycetidae</taxon>
        <taxon>Aulographales</taxon>
        <taxon>Aulographaceae</taxon>
    </lineage>
</organism>
<dbReference type="FunFam" id="3.30.160.40:FF:000002">
    <property type="entry name" value="Porphobilinogen deaminase"/>
    <property type="match status" value="1"/>
</dbReference>
<dbReference type="PRINTS" id="PR00151">
    <property type="entry name" value="PORPHBDMNASE"/>
</dbReference>
<evidence type="ECO:0000259" key="12">
    <source>
        <dbReference type="Pfam" id="PF03900"/>
    </source>
</evidence>
<feature type="domain" description="Porphobilinogen deaminase N-terminal" evidence="11">
    <location>
        <begin position="2"/>
        <end position="215"/>
    </location>
</feature>
<evidence type="ECO:0000256" key="10">
    <source>
        <dbReference type="ARBA" id="ARBA00033064"/>
    </source>
</evidence>
<evidence type="ECO:0000259" key="11">
    <source>
        <dbReference type="Pfam" id="PF01379"/>
    </source>
</evidence>
<dbReference type="GO" id="GO:0006782">
    <property type="term" value="P:protoporphyrinogen IX biosynthetic process"/>
    <property type="evidence" value="ECO:0007669"/>
    <property type="project" value="UniProtKB-UniPathway"/>
</dbReference>
<dbReference type="InterPro" id="IPR036803">
    <property type="entry name" value="Porphobilinogen_deaminase_C_sf"/>
</dbReference>
<dbReference type="SUPFAM" id="SSF53850">
    <property type="entry name" value="Periplasmic binding protein-like II"/>
    <property type="match status" value="1"/>
</dbReference>
<dbReference type="Gene3D" id="3.40.190.10">
    <property type="entry name" value="Periplasmic binding protein-like II"/>
    <property type="match status" value="2"/>
</dbReference>
<comment type="similarity">
    <text evidence="3">Belongs to the HMBS family.</text>
</comment>
<evidence type="ECO:0000256" key="6">
    <source>
        <dbReference type="ARBA" id="ARBA00022679"/>
    </source>
</evidence>
<dbReference type="PROSITE" id="PS00533">
    <property type="entry name" value="PORPHOBILINOGEN_DEAM"/>
    <property type="match status" value="1"/>
</dbReference>
<sequence>MGTRRSLLARKQTSIVEAALRKAWPGKEFEVHAMDATADKDKVTALYSFNAKSLWTHELEALLETGELDLIVHSLKDVPTQLPPNLTLGAIFPREDPRDALVIKSSLAHMYNSLSQLPEGSVIGTSSLRRTAQLKRTYPHLRFDDMRGNVGTRLSKLDAEDSQFAGLILAAAGLIRLDYGDRISAFLSKNEGGMLYAVGQGAIGVEIRRGDEKVAKLLEKVGCERTTMACLAERSLMRTLEGGCSVPIGVETEWVQRTKGDGSGEEVVEAEELLMRAMVISLDGQEAVETEQKATMKTREDADAFGREVARVLVELGAGKILEKINLDRGIVEAQGNA</sequence>
<dbReference type="Gene3D" id="3.30.160.40">
    <property type="entry name" value="Porphobilinogen deaminase, C-terminal domain"/>
    <property type="match status" value="1"/>
</dbReference>
<feature type="domain" description="Porphobilinogen deaminase C-terminal" evidence="12">
    <location>
        <begin position="228"/>
        <end position="313"/>
    </location>
</feature>
<reference evidence="13" key="1">
    <citation type="journal article" date="2020" name="Stud. Mycol.">
        <title>101 Dothideomycetes genomes: a test case for predicting lifestyles and emergence of pathogens.</title>
        <authorList>
            <person name="Haridas S."/>
            <person name="Albert R."/>
            <person name="Binder M."/>
            <person name="Bloem J."/>
            <person name="Labutti K."/>
            <person name="Salamov A."/>
            <person name="Andreopoulos B."/>
            <person name="Baker S."/>
            <person name="Barry K."/>
            <person name="Bills G."/>
            <person name="Bluhm B."/>
            <person name="Cannon C."/>
            <person name="Castanera R."/>
            <person name="Culley D."/>
            <person name="Daum C."/>
            <person name="Ezra D."/>
            <person name="Gonzalez J."/>
            <person name="Henrissat B."/>
            <person name="Kuo A."/>
            <person name="Liang C."/>
            <person name="Lipzen A."/>
            <person name="Lutzoni F."/>
            <person name="Magnuson J."/>
            <person name="Mondo S."/>
            <person name="Nolan M."/>
            <person name="Ohm R."/>
            <person name="Pangilinan J."/>
            <person name="Park H.-J."/>
            <person name="Ramirez L."/>
            <person name="Alfaro M."/>
            <person name="Sun H."/>
            <person name="Tritt A."/>
            <person name="Yoshinaga Y."/>
            <person name="Zwiers L.-H."/>
            <person name="Turgeon B."/>
            <person name="Goodwin S."/>
            <person name="Spatafora J."/>
            <person name="Crous P."/>
            <person name="Grigoriev I."/>
        </authorList>
    </citation>
    <scope>NUCLEOTIDE SEQUENCE</scope>
    <source>
        <strain evidence="13">CBS 113979</strain>
    </source>
</reference>
<keyword evidence="14" id="KW-1185">Reference proteome</keyword>
<comment type="cofactor">
    <cofactor evidence="1">
        <name>dipyrromethane</name>
        <dbReference type="ChEBI" id="CHEBI:60342"/>
    </cofactor>
</comment>
<dbReference type="UniPathway" id="UPA00251">
    <property type="reaction ID" value="UER00319"/>
</dbReference>
<dbReference type="Pfam" id="PF01379">
    <property type="entry name" value="Porphobil_deam"/>
    <property type="match status" value="1"/>
</dbReference>
<dbReference type="GO" id="GO:0004418">
    <property type="term" value="F:hydroxymethylbilane synthase activity"/>
    <property type="evidence" value="ECO:0007669"/>
    <property type="project" value="UniProtKB-EC"/>
</dbReference>
<evidence type="ECO:0000256" key="3">
    <source>
        <dbReference type="ARBA" id="ARBA00005638"/>
    </source>
</evidence>
<evidence type="ECO:0000313" key="13">
    <source>
        <dbReference type="EMBL" id="KAF1991308.1"/>
    </source>
</evidence>
<keyword evidence="8" id="KW-0627">Porphyrin biosynthesis</keyword>
<dbReference type="InterPro" id="IPR022418">
    <property type="entry name" value="Porphobilinogen_deaminase_C"/>
</dbReference>
<dbReference type="PANTHER" id="PTHR11557">
    <property type="entry name" value="PORPHOBILINOGEN DEAMINASE"/>
    <property type="match status" value="1"/>
</dbReference>
<evidence type="ECO:0000256" key="9">
    <source>
        <dbReference type="ARBA" id="ARBA00030685"/>
    </source>
</evidence>
<dbReference type="InterPro" id="IPR000860">
    <property type="entry name" value="HemC"/>
</dbReference>
<dbReference type="EMBL" id="ML977140">
    <property type="protein sequence ID" value="KAF1991308.1"/>
    <property type="molecule type" value="Genomic_DNA"/>
</dbReference>
<evidence type="ECO:0000256" key="4">
    <source>
        <dbReference type="ARBA" id="ARBA00012655"/>
    </source>
</evidence>
<evidence type="ECO:0000256" key="8">
    <source>
        <dbReference type="ARBA" id="ARBA00023244"/>
    </source>
</evidence>
<evidence type="ECO:0000313" key="14">
    <source>
        <dbReference type="Proteomes" id="UP000800041"/>
    </source>
</evidence>
<proteinExistence type="inferred from homology"/>
<dbReference type="GO" id="GO:0005737">
    <property type="term" value="C:cytoplasm"/>
    <property type="evidence" value="ECO:0007669"/>
    <property type="project" value="TreeGrafter"/>
</dbReference>
<dbReference type="PIRSF" id="PIRSF001438">
    <property type="entry name" value="4pyrrol_synth_OHMeBilane_synth"/>
    <property type="match status" value="1"/>
</dbReference>
<dbReference type="InterPro" id="IPR022417">
    <property type="entry name" value="Porphobilin_deaminase_N"/>
</dbReference>
<dbReference type="FunFam" id="3.40.190.10:FF:000005">
    <property type="entry name" value="Porphobilinogen deaminase"/>
    <property type="match status" value="1"/>
</dbReference>
<dbReference type="PANTHER" id="PTHR11557:SF0">
    <property type="entry name" value="PORPHOBILINOGEN DEAMINASE"/>
    <property type="match status" value="1"/>
</dbReference>
<dbReference type="AlphaFoldDB" id="A0A6G1HEE6"/>
<keyword evidence="7" id="KW-0350">Heme biosynthesis</keyword>
<dbReference type="EC" id="2.5.1.61" evidence="4"/>
<evidence type="ECO:0000256" key="7">
    <source>
        <dbReference type="ARBA" id="ARBA00023133"/>
    </source>
</evidence>
<dbReference type="InterPro" id="IPR022419">
    <property type="entry name" value="Porphobilin_deaminase_cofac_BS"/>
</dbReference>
<dbReference type="OrthoDB" id="564646at2759"/>
<dbReference type="NCBIfam" id="TIGR00212">
    <property type="entry name" value="hemC"/>
    <property type="match status" value="1"/>
</dbReference>
<dbReference type="Proteomes" id="UP000800041">
    <property type="component" value="Unassembled WGS sequence"/>
</dbReference>
<gene>
    <name evidence="13" type="ORF">K402DRAFT_410074</name>
</gene>
<protein>
    <recommendedName>
        <fullName evidence="5">Porphobilinogen deaminase</fullName>
        <ecNumber evidence="4">2.5.1.61</ecNumber>
    </recommendedName>
    <alternativeName>
        <fullName evidence="10">Hydroxymethylbilane synthase</fullName>
    </alternativeName>
    <alternativeName>
        <fullName evidence="9">Pre-uroporphyrinogen synthase</fullName>
    </alternativeName>
</protein>
<name>A0A6G1HEE6_9PEZI</name>
<evidence type="ECO:0000256" key="1">
    <source>
        <dbReference type="ARBA" id="ARBA00001916"/>
    </source>
</evidence>
<evidence type="ECO:0000256" key="5">
    <source>
        <dbReference type="ARBA" id="ARBA00016519"/>
    </source>
</evidence>
<keyword evidence="6" id="KW-0808">Transferase</keyword>